<dbReference type="PANTHER" id="PTHR30472">
    <property type="entry name" value="FERRIC ENTEROBACTIN TRANSPORT SYSTEM PERMEASE PROTEIN"/>
    <property type="match status" value="1"/>
</dbReference>
<sequence length="357" mass="36446">MVSEAAGRDRATATATPSPLRPVRLPRRWLVVALAGLVVAVLFGMTVGPAGLPLRGVVLEIVNHVPGVELDGGLDDREAAVLWQLRAPRVVLGLLVGAMLAIAGAGYQGVFRNPLADPYLLGVAAGAGLGATFAIVSGGNRALVPLAAFVGGVAGVAATYALGRGVGGRSTNSLILAGVAVAAFLTSVQTYVNQRNADSLREVYGWILGRLLTAGWSEVVIVLPYVLVAGAVIFAHRRLLDVLSVGPDEAGTLGVPAARVRLVVVLAATLGTAAAVSVSGLIGFVGIVVPHIVRMLAGSSYRVVLPLSALVGGTFLVVSDLAARTLVSPGELPVGVVTAFVGAPFFTLVLRSSRRAW</sequence>
<dbReference type="RefSeq" id="WP_131892921.1">
    <property type="nucleotide sequence ID" value="NZ_SMKZ01000007.1"/>
</dbReference>
<evidence type="ECO:0000313" key="9">
    <source>
        <dbReference type="EMBL" id="TDE12649.1"/>
    </source>
</evidence>
<dbReference type="InterPro" id="IPR037294">
    <property type="entry name" value="ABC_BtuC-like"/>
</dbReference>
<feature type="transmembrane region" description="Helical" evidence="8">
    <location>
        <begin position="29"/>
        <end position="52"/>
    </location>
</feature>
<dbReference type="GO" id="GO:0022857">
    <property type="term" value="F:transmembrane transporter activity"/>
    <property type="evidence" value="ECO:0007669"/>
    <property type="project" value="InterPro"/>
</dbReference>
<feature type="transmembrane region" description="Helical" evidence="8">
    <location>
        <begin position="262"/>
        <end position="289"/>
    </location>
</feature>
<feature type="transmembrane region" description="Helical" evidence="8">
    <location>
        <begin position="332"/>
        <end position="350"/>
    </location>
</feature>
<keyword evidence="10" id="KW-1185">Reference proteome</keyword>
<dbReference type="Proteomes" id="UP000294739">
    <property type="component" value="Unassembled WGS sequence"/>
</dbReference>
<feature type="transmembrane region" description="Helical" evidence="8">
    <location>
        <begin position="143"/>
        <end position="162"/>
    </location>
</feature>
<keyword evidence="5 8" id="KW-0812">Transmembrane</keyword>
<dbReference type="OrthoDB" id="9782305at2"/>
<name>A0A4R5DFU1_9ACTN</name>
<dbReference type="FunFam" id="1.10.3470.10:FF:000001">
    <property type="entry name" value="Vitamin B12 ABC transporter permease BtuC"/>
    <property type="match status" value="1"/>
</dbReference>
<evidence type="ECO:0000256" key="8">
    <source>
        <dbReference type="SAM" id="Phobius"/>
    </source>
</evidence>
<evidence type="ECO:0000256" key="7">
    <source>
        <dbReference type="ARBA" id="ARBA00023136"/>
    </source>
</evidence>
<feature type="transmembrane region" description="Helical" evidence="8">
    <location>
        <begin position="213"/>
        <end position="235"/>
    </location>
</feature>
<dbReference type="AlphaFoldDB" id="A0A4R5DFU1"/>
<accession>A0A4R5DFU1</accession>
<organism evidence="9 10">
    <name type="scientific">Jiangella asiatica</name>
    <dbReference type="NCBI Taxonomy" id="2530372"/>
    <lineage>
        <taxon>Bacteria</taxon>
        <taxon>Bacillati</taxon>
        <taxon>Actinomycetota</taxon>
        <taxon>Actinomycetes</taxon>
        <taxon>Jiangellales</taxon>
        <taxon>Jiangellaceae</taxon>
        <taxon>Jiangella</taxon>
    </lineage>
</organism>
<reference evidence="9 10" key="1">
    <citation type="submission" date="2019-03" db="EMBL/GenBank/DDBJ databases">
        <title>Draft genome sequences of novel Actinobacteria.</title>
        <authorList>
            <person name="Sahin N."/>
            <person name="Ay H."/>
            <person name="Saygin H."/>
        </authorList>
    </citation>
    <scope>NUCLEOTIDE SEQUENCE [LARGE SCALE GENOMIC DNA]</scope>
    <source>
        <strain evidence="9 10">5K138</strain>
    </source>
</reference>
<evidence type="ECO:0000256" key="3">
    <source>
        <dbReference type="ARBA" id="ARBA00022448"/>
    </source>
</evidence>
<dbReference type="EMBL" id="SMKZ01000007">
    <property type="protein sequence ID" value="TDE12649.1"/>
    <property type="molecule type" value="Genomic_DNA"/>
</dbReference>
<keyword evidence="3" id="KW-0813">Transport</keyword>
<evidence type="ECO:0000256" key="6">
    <source>
        <dbReference type="ARBA" id="ARBA00022989"/>
    </source>
</evidence>
<evidence type="ECO:0000256" key="2">
    <source>
        <dbReference type="ARBA" id="ARBA00007935"/>
    </source>
</evidence>
<keyword evidence="4" id="KW-1003">Cell membrane</keyword>
<comment type="similarity">
    <text evidence="2">Belongs to the binding-protein-dependent transport system permease family. FecCD subfamily.</text>
</comment>
<dbReference type="Pfam" id="PF01032">
    <property type="entry name" value="FecCD"/>
    <property type="match status" value="1"/>
</dbReference>
<comment type="caution">
    <text evidence="9">The sequence shown here is derived from an EMBL/GenBank/DDBJ whole genome shotgun (WGS) entry which is preliminary data.</text>
</comment>
<feature type="transmembrane region" description="Helical" evidence="8">
    <location>
        <begin position="90"/>
        <end position="107"/>
    </location>
</feature>
<proteinExistence type="inferred from homology"/>
<dbReference type="SUPFAM" id="SSF81345">
    <property type="entry name" value="ABC transporter involved in vitamin B12 uptake, BtuC"/>
    <property type="match status" value="1"/>
</dbReference>
<feature type="transmembrane region" description="Helical" evidence="8">
    <location>
        <begin position="119"/>
        <end position="136"/>
    </location>
</feature>
<dbReference type="CDD" id="cd06550">
    <property type="entry name" value="TM_ABC_iron-siderophores_like"/>
    <property type="match status" value="1"/>
</dbReference>
<evidence type="ECO:0000256" key="4">
    <source>
        <dbReference type="ARBA" id="ARBA00022475"/>
    </source>
</evidence>
<evidence type="ECO:0000256" key="1">
    <source>
        <dbReference type="ARBA" id="ARBA00004651"/>
    </source>
</evidence>
<gene>
    <name evidence="9" type="ORF">E1269_07400</name>
</gene>
<protein>
    <submittedName>
        <fullName evidence="9">Iron ABC transporter permease</fullName>
    </submittedName>
</protein>
<dbReference type="PANTHER" id="PTHR30472:SF25">
    <property type="entry name" value="ABC TRANSPORTER PERMEASE PROTEIN MJ0876-RELATED"/>
    <property type="match status" value="1"/>
</dbReference>
<dbReference type="Gene3D" id="1.10.3470.10">
    <property type="entry name" value="ABC transporter involved in vitamin B12 uptake, BtuC"/>
    <property type="match status" value="1"/>
</dbReference>
<dbReference type="GO" id="GO:0005886">
    <property type="term" value="C:plasma membrane"/>
    <property type="evidence" value="ECO:0007669"/>
    <property type="project" value="UniProtKB-SubCell"/>
</dbReference>
<dbReference type="InParanoid" id="A0A4R5DFU1"/>
<dbReference type="InterPro" id="IPR000522">
    <property type="entry name" value="ABC_transptr_permease_BtuC"/>
</dbReference>
<comment type="subcellular location">
    <subcellularLocation>
        <location evidence="1">Cell membrane</location>
        <topology evidence="1">Multi-pass membrane protein</topology>
    </subcellularLocation>
</comment>
<keyword evidence="6 8" id="KW-1133">Transmembrane helix</keyword>
<evidence type="ECO:0000256" key="5">
    <source>
        <dbReference type="ARBA" id="ARBA00022692"/>
    </source>
</evidence>
<feature type="transmembrane region" description="Helical" evidence="8">
    <location>
        <begin position="301"/>
        <end position="326"/>
    </location>
</feature>
<evidence type="ECO:0000313" key="10">
    <source>
        <dbReference type="Proteomes" id="UP000294739"/>
    </source>
</evidence>
<keyword evidence="7 8" id="KW-0472">Membrane</keyword>
<feature type="transmembrane region" description="Helical" evidence="8">
    <location>
        <begin position="174"/>
        <end position="192"/>
    </location>
</feature>